<sequence>MVRKITPPCAQRVNFKDRLQRSTTSWLAATLGEILIISLQHLGRPKISRMSSCSSVTGRYTLPRNALAKRGRLSRRPPYASGGACRSRGPR</sequence>
<name>A0AAW2PU37_9LAMI</name>
<dbReference type="AlphaFoldDB" id="A0AAW2PU37"/>
<feature type="region of interest" description="Disordered" evidence="1">
    <location>
        <begin position="66"/>
        <end position="91"/>
    </location>
</feature>
<reference evidence="2" key="1">
    <citation type="submission" date="2020-06" db="EMBL/GenBank/DDBJ databases">
        <authorList>
            <person name="Li T."/>
            <person name="Hu X."/>
            <person name="Zhang T."/>
            <person name="Song X."/>
            <person name="Zhang H."/>
            <person name="Dai N."/>
            <person name="Sheng W."/>
            <person name="Hou X."/>
            <person name="Wei L."/>
        </authorList>
    </citation>
    <scope>NUCLEOTIDE SEQUENCE</scope>
    <source>
        <strain evidence="2">G01</strain>
        <tissue evidence="2">Leaf</tissue>
    </source>
</reference>
<accession>A0AAW2PU37</accession>
<gene>
    <name evidence="2" type="ORF">Sangu_0774500</name>
</gene>
<organism evidence="2">
    <name type="scientific">Sesamum angustifolium</name>
    <dbReference type="NCBI Taxonomy" id="2727405"/>
    <lineage>
        <taxon>Eukaryota</taxon>
        <taxon>Viridiplantae</taxon>
        <taxon>Streptophyta</taxon>
        <taxon>Embryophyta</taxon>
        <taxon>Tracheophyta</taxon>
        <taxon>Spermatophyta</taxon>
        <taxon>Magnoliopsida</taxon>
        <taxon>eudicotyledons</taxon>
        <taxon>Gunneridae</taxon>
        <taxon>Pentapetalae</taxon>
        <taxon>asterids</taxon>
        <taxon>lamiids</taxon>
        <taxon>Lamiales</taxon>
        <taxon>Pedaliaceae</taxon>
        <taxon>Sesamum</taxon>
    </lineage>
</organism>
<evidence type="ECO:0000256" key="1">
    <source>
        <dbReference type="SAM" id="MobiDB-lite"/>
    </source>
</evidence>
<protein>
    <submittedName>
        <fullName evidence="2">Uncharacterized protein</fullName>
    </submittedName>
</protein>
<evidence type="ECO:0000313" key="2">
    <source>
        <dbReference type="EMBL" id="KAL0359251.1"/>
    </source>
</evidence>
<comment type="caution">
    <text evidence="2">The sequence shown here is derived from an EMBL/GenBank/DDBJ whole genome shotgun (WGS) entry which is preliminary data.</text>
</comment>
<reference evidence="2" key="2">
    <citation type="journal article" date="2024" name="Plant">
        <title>Genomic evolution and insights into agronomic trait innovations of Sesamum species.</title>
        <authorList>
            <person name="Miao H."/>
            <person name="Wang L."/>
            <person name="Qu L."/>
            <person name="Liu H."/>
            <person name="Sun Y."/>
            <person name="Le M."/>
            <person name="Wang Q."/>
            <person name="Wei S."/>
            <person name="Zheng Y."/>
            <person name="Lin W."/>
            <person name="Duan Y."/>
            <person name="Cao H."/>
            <person name="Xiong S."/>
            <person name="Wang X."/>
            <person name="Wei L."/>
            <person name="Li C."/>
            <person name="Ma Q."/>
            <person name="Ju M."/>
            <person name="Zhao R."/>
            <person name="Li G."/>
            <person name="Mu C."/>
            <person name="Tian Q."/>
            <person name="Mei H."/>
            <person name="Zhang T."/>
            <person name="Gao T."/>
            <person name="Zhang H."/>
        </authorList>
    </citation>
    <scope>NUCLEOTIDE SEQUENCE</scope>
    <source>
        <strain evidence="2">G01</strain>
    </source>
</reference>
<proteinExistence type="predicted"/>
<dbReference type="EMBL" id="JACGWK010000004">
    <property type="protein sequence ID" value="KAL0359251.1"/>
    <property type="molecule type" value="Genomic_DNA"/>
</dbReference>